<reference evidence="1" key="2">
    <citation type="journal article" date="2015" name="Fish Shellfish Immunol.">
        <title>Early steps in the European eel (Anguilla anguilla)-Vibrio vulnificus interaction in the gills: Role of the RtxA13 toxin.</title>
        <authorList>
            <person name="Callol A."/>
            <person name="Pajuelo D."/>
            <person name="Ebbesson L."/>
            <person name="Teles M."/>
            <person name="MacKenzie S."/>
            <person name="Amaro C."/>
        </authorList>
    </citation>
    <scope>NUCLEOTIDE SEQUENCE</scope>
</reference>
<accession>A0A0E9UZ92</accession>
<dbReference type="AlphaFoldDB" id="A0A0E9UZ92"/>
<protein>
    <submittedName>
        <fullName evidence="1">Uncharacterized protein</fullName>
    </submittedName>
</protein>
<sequence length="31" mass="3431">MRLCRTELNAFEASAEISPPFSVMRSCTVSP</sequence>
<dbReference type="EMBL" id="GBXM01037455">
    <property type="protein sequence ID" value="JAH71122.1"/>
    <property type="molecule type" value="Transcribed_RNA"/>
</dbReference>
<name>A0A0E9UZ92_ANGAN</name>
<organism evidence="1">
    <name type="scientific">Anguilla anguilla</name>
    <name type="common">European freshwater eel</name>
    <name type="synonym">Muraena anguilla</name>
    <dbReference type="NCBI Taxonomy" id="7936"/>
    <lineage>
        <taxon>Eukaryota</taxon>
        <taxon>Metazoa</taxon>
        <taxon>Chordata</taxon>
        <taxon>Craniata</taxon>
        <taxon>Vertebrata</taxon>
        <taxon>Euteleostomi</taxon>
        <taxon>Actinopterygii</taxon>
        <taxon>Neopterygii</taxon>
        <taxon>Teleostei</taxon>
        <taxon>Anguilliformes</taxon>
        <taxon>Anguillidae</taxon>
        <taxon>Anguilla</taxon>
    </lineage>
</organism>
<evidence type="ECO:0000313" key="1">
    <source>
        <dbReference type="EMBL" id="JAH71122.1"/>
    </source>
</evidence>
<reference evidence="1" key="1">
    <citation type="submission" date="2014-11" db="EMBL/GenBank/DDBJ databases">
        <authorList>
            <person name="Amaro Gonzalez C."/>
        </authorList>
    </citation>
    <scope>NUCLEOTIDE SEQUENCE</scope>
</reference>
<proteinExistence type="predicted"/>